<dbReference type="EMBL" id="MK493323">
    <property type="protein sequence ID" value="QBQ75429.1"/>
    <property type="molecule type" value="Genomic_DNA"/>
</dbReference>
<dbReference type="EMBL" id="KX349289">
    <property type="protein sequence ID" value="AOO11133.1"/>
    <property type="molecule type" value="Genomic_DNA"/>
</dbReference>
<gene>
    <name evidence="5" type="ORF">RW010115_101</name>
    <name evidence="2" type="ORF">RW01021201_101</name>
    <name evidence="6" type="ORF">RW030617_101</name>
    <name evidence="3" type="ORF">RW080711_101</name>
    <name evidence="7" type="ORF">RW220214_100</name>
    <name evidence="4" type="ORF">RW220300_102</name>
</gene>
<reference evidence="11 12" key="2">
    <citation type="submission" date="2019-02" db="EMBL/GenBank/DDBJ databases">
        <title>Diversity in Cyanophage Genomes from Southern New England Coastal Waters.</title>
        <authorList>
            <person name="Marston M.F."/>
        </authorList>
    </citation>
    <scope>NUCLEOTIDE SEQUENCE [LARGE SCALE GENOMIC DNA]</scope>
    <source>
        <strain evidence="5">RW_01_0115_WH8101</strain>
        <strain evidence="6">RW_03_0617</strain>
        <strain evidence="7">RW_22_0214</strain>
    </source>
</reference>
<evidence type="ECO:0000313" key="7">
    <source>
        <dbReference type="EMBL" id="QBQ75650.1"/>
    </source>
</evidence>
<evidence type="ECO:0000313" key="10">
    <source>
        <dbReference type="Proteomes" id="UP000226351"/>
    </source>
</evidence>
<evidence type="ECO:0000313" key="11">
    <source>
        <dbReference type="Proteomes" id="UP000299832"/>
    </source>
</evidence>
<name>A0A1D7SB77_9CAUD</name>
<evidence type="ECO:0000313" key="8">
    <source>
        <dbReference type="Proteomes" id="UP000223306"/>
    </source>
</evidence>
<keyword evidence="1" id="KW-1133">Transmembrane helix</keyword>
<keyword evidence="10" id="KW-1185">Reference proteome</keyword>
<evidence type="ECO:0008006" key="13">
    <source>
        <dbReference type="Google" id="ProtNLM"/>
    </source>
</evidence>
<sequence length="78" mass="9527">MYQRDTRMVSFYLTVAIFIVLVAYAGVDNTMKLIAYMDLELRWQWVLFRGFFIRRKLEKELNIPRTSIIKHYQTYGKR</sequence>
<evidence type="ECO:0000313" key="3">
    <source>
        <dbReference type="EMBL" id="AOO10910.1"/>
    </source>
</evidence>
<accession>A0A1D7SB77</accession>
<dbReference type="Proteomes" id="UP000301580">
    <property type="component" value="Segment"/>
</dbReference>
<dbReference type="EMBL" id="MK493322">
    <property type="protein sequence ID" value="QBQ75208.1"/>
    <property type="molecule type" value="Genomic_DNA"/>
</dbReference>
<dbReference type="EMBL" id="MK493324">
    <property type="protein sequence ID" value="QBQ75650.1"/>
    <property type="molecule type" value="Genomic_DNA"/>
</dbReference>
<keyword evidence="1" id="KW-0812">Transmembrane</keyword>
<evidence type="ECO:0000313" key="4">
    <source>
        <dbReference type="EMBL" id="AOO11133.1"/>
    </source>
</evidence>
<dbReference type="Proteomes" id="UP000226351">
    <property type="component" value="Segment"/>
</dbReference>
<evidence type="ECO:0000313" key="12">
    <source>
        <dbReference type="Proteomes" id="UP000301580"/>
    </source>
</evidence>
<dbReference type="Proteomes" id="UP000299832">
    <property type="component" value="Genome"/>
</dbReference>
<dbReference type="Proteomes" id="UP000304735">
    <property type="component" value="Segment"/>
</dbReference>
<evidence type="ECO:0000256" key="1">
    <source>
        <dbReference type="SAM" id="Phobius"/>
    </source>
</evidence>
<dbReference type="EMBL" id="KX349285">
    <property type="protein sequence ID" value="AOO10249.1"/>
    <property type="molecule type" value="Genomic_DNA"/>
</dbReference>
<evidence type="ECO:0000313" key="9">
    <source>
        <dbReference type="Proteomes" id="UP000225361"/>
    </source>
</evidence>
<evidence type="ECO:0000313" key="5">
    <source>
        <dbReference type="EMBL" id="QBQ75208.1"/>
    </source>
</evidence>
<evidence type="ECO:0000313" key="6">
    <source>
        <dbReference type="EMBL" id="QBQ75429.1"/>
    </source>
</evidence>
<reference evidence="8 9" key="1">
    <citation type="journal article" date="2016" name="Environ. Microbiol.">
        <title>Genomic diversification of marine cyanophages into stable ecotypes.</title>
        <authorList>
            <person name="Marston M.F."/>
            <person name="Martiny J.B."/>
        </authorList>
    </citation>
    <scope>NUCLEOTIDE SEQUENCE [LARGE SCALE GENOMIC DNA]</scope>
    <source>
        <strain evidence="2">RW_01_0212_WH8101</strain>
        <strain evidence="3">RW_08_0711</strain>
        <strain evidence="4">RW_22_0300</strain>
    </source>
</reference>
<proteinExistence type="predicted"/>
<dbReference type="EMBL" id="KX349288">
    <property type="protein sequence ID" value="AOO10910.1"/>
    <property type="molecule type" value="Genomic_DNA"/>
</dbReference>
<dbReference type="Proteomes" id="UP000223306">
    <property type="component" value="Segment"/>
</dbReference>
<keyword evidence="1" id="KW-0472">Membrane</keyword>
<feature type="transmembrane region" description="Helical" evidence="1">
    <location>
        <begin position="9"/>
        <end position="27"/>
    </location>
</feature>
<evidence type="ECO:0000313" key="2">
    <source>
        <dbReference type="EMBL" id="AOO10249.1"/>
    </source>
</evidence>
<protein>
    <recommendedName>
        <fullName evidence="13">Gp115</fullName>
    </recommendedName>
</protein>
<dbReference type="Proteomes" id="UP000225361">
    <property type="component" value="Segment"/>
</dbReference>
<organism evidence="3 8">
    <name type="scientific">Synechococcus phage S-RIM8</name>
    <dbReference type="NCBI Taxonomy" id="756278"/>
    <lineage>
        <taxon>Viruses</taxon>
        <taxon>Duplodnaviria</taxon>
        <taxon>Heunggongvirae</taxon>
        <taxon>Uroviricota</taxon>
        <taxon>Caudoviricetes</taxon>
        <taxon>Pantevenvirales</taxon>
        <taxon>Kyanoviridae</taxon>
        <taxon>Neptunevirus</taxon>
        <taxon>Neptunevirus srim18</taxon>
    </lineage>
</organism>